<proteinExistence type="predicted"/>
<dbReference type="AlphaFoldDB" id="A0AAV7BK12"/>
<protein>
    <submittedName>
        <fullName evidence="1">Uncharacterized protein</fullName>
    </submittedName>
</protein>
<dbReference type="EMBL" id="WNYA01000005">
    <property type="protein sequence ID" value="KAG8572856.1"/>
    <property type="molecule type" value="Genomic_DNA"/>
</dbReference>
<keyword evidence="2" id="KW-1185">Reference proteome</keyword>
<sequence>MLLRLPKDAFRPSHPSFILILFPLNPGFPQGNVQTRCQTISRAIGLFKDYSQYPVMIEVLISFRNTVWMCI</sequence>
<accession>A0AAV7BK12</accession>
<evidence type="ECO:0000313" key="2">
    <source>
        <dbReference type="Proteomes" id="UP000824782"/>
    </source>
</evidence>
<name>A0AAV7BK12_ENGPU</name>
<gene>
    <name evidence="1" type="ORF">GDO81_012191</name>
</gene>
<organism evidence="1 2">
    <name type="scientific">Engystomops pustulosus</name>
    <name type="common">Tungara frog</name>
    <name type="synonym">Physalaemus pustulosus</name>
    <dbReference type="NCBI Taxonomy" id="76066"/>
    <lineage>
        <taxon>Eukaryota</taxon>
        <taxon>Metazoa</taxon>
        <taxon>Chordata</taxon>
        <taxon>Craniata</taxon>
        <taxon>Vertebrata</taxon>
        <taxon>Euteleostomi</taxon>
        <taxon>Amphibia</taxon>
        <taxon>Batrachia</taxon>
        <taxon>Anura</taxon>
        <taxon>Neobatrachia</taxon>
        <taxon>Hyloidea</taxon>
        <taxon>Leptodactylidae</taxon>
        <taxon>Leiuperinae</taxon>
        <taxon>Engystomops</taxon>
    </lineage>
</organism>
<dbReference type="Proteomes" id="UP000824782">
    <property type="component" value="Unassembled WGS sequence"/>
</dbReference>
<comment type="caution">
    <text evidence="1">The sequence shown here is derived from an EMBL/GenBank/DDBJ whole genome shotgun (WGS) entry which is preliminary data.</text>
</comment>
<reference evidence="1" key="1">
    <citation type="thesis" date="2020" institute="ProQuest LLC" country="789 East Eisenhower Parkway, Ann Arbor, MI, USA">
        <title>Comparative Genomics and Chromosome Evolution.</title>
        <authorList>
            <person name="Mudd A.B."/>
        </authorList>
    </citation>
    <scope>NUCLEOTIDE SEQUENCE</scope>
    <source>
        <strain evidence="1">237g6f4</strain>
        <tissue evidence="1">Blood</tissue>
    </source>
</reference>
<evidence type="ECO:0000313" key="1">
    <source>
        <dbReference type="EMBL" id="KAG8572856.1"/>
    </source>
</evidence>